<gene>
    <name evidence="2" type="ORF">SAMN02745784_00454</name>
</gene>
<dbReference type="AlphaFoldDB" id="A0A1M4SRJ5"/>
<evidence type="ECO:0000256" key="1">
    <source>
        <dbReference type="ARBA" id="ARBA00023121"/>
    </source>
</evidence>
<dbReference type="NCBIfam" id="TIGR00762">
    <property type="entry name" value="DegV"/>
    <property type="match status" value="1"/>
</dbReference>
<dbReference type="InterPro" id="IPR003797">
    <property type="entry name" value="DegV"/>
</dbReference>
<dbReference type="GO" id="GO:0008289">
    <property type="term" value="F:lipid binding"/>
    <property type="evidence" value="ECO:0007669"/>
    <property type="project" value="UniProtKB-KW"/>
</dbReference>
<dbReference type="PROSITE" id="PS51482">
    <property type="entry name" value="DEGV"/>
    <property type="match status" value="1"/>
</dbReference>
<dbReference type="SUPFAM" id="SSF82549">
    <property type="entry name" value="DAK1/DegV-like"/>
    <property type="match status" value="1"/>
</dbReference>
<keyword evidence="3" id="KW-1185">Reference proteome</keyword>
<dbReference type="Gene3D" id="3.40.50.10170">
    <property type="match status" value="1"/>
</dbReference>
<dbReference type="Pfam" id="PF02645">
    <property type="entry name" value="DegV"/>
    <property type="match status" value="1"/>
</dbReference>
<dbReference type="PANTHER" id="PTHR33434">
    <property type="entry name" value="DEGV DOMAIN-CONTAINING PROTEIN DR_1986-RELATED"/>
    <property type="match status" value="1"/>
</dbReference>
<dbReference type="InterPro" id="IPR043168">
    <property type="entry name" value="DegV_C"/>
</dbReference>
<reference evidence="3" key="1">
    <citation type="submission" date="2016-11" db="EMBL/GenBank/DDBJ databases">
        <authorList>
            <person name="Varghese N."/>
            <person name="Submissions S."/>
        </authorList>
    </citation>
    <scope>NUCLEOTIDE SEQUENCE [LARGE SCALE GENOMIC DNA]</scope>
    <source>
        <strain evidence="3">DSM 18095</strain>
    </source>
</reference>
<keyword evidence="1" id="KW-0446">Lipid-binding</keyword>
<dbReference type="Proteomes" id="UP000184114">
    <property type="component" value="Unassembled WGS sequence"/>
</dbReference>
<dbReference type="Gene3D" id="3.30.1180.10">
    <property type="match status" value="1"/>
</dbReference>
<dbReference type="EMBL" id="FQTY01000001">
    <property type="protein sequence ID" value="SHE34772.1"/>
    <property type="molecule type" value="Genomic_DNA"/>
</dbReference>
<evidence type="ECO:0000313" key="2">
    <source>
        <dbReference type="EMBL" id="SHE34772.1"/>
    </source>
</evidence>
<dbReference type="STRING" id="1123404.SAMN02745784_00454"/>
<protein>
    <submittedName>
        <fullName evidence="2">EDD domain protein, DegV family</fullName>
    </submittedName>
</protein>
<sequence length="276" mass="30898">MSKIKIVTDSTAYITKEYAERENITIVPLNYVFGEETGKDPFPGEFDEFYNKLENTKLFPSTSQPAVGEFLDAFNKAFSEGYDEIIAILLSSKLSGTFNSAMLAKDMLEYKKITIIDSLTTVSNMKFLVEDAVEMVKQGKTSDDIEIYLNTKKTNINIYLTTDTLEYLRRGGRLSTVQATLGNLLNIKPIIELKDGELKLLEKLRGRNKVISAIIDRIPSNVNKIGICHVLNKEDAEKIKDLLKEKFPDAIIIIIDELGPVIGSHLGPKGIGVCFY</sequence>
<evidence type="ECO:0000313" key="3">
    <source>
        <dbReference type="Proteomes" id="UP000184114"/>
    </source>
</evidence>
<accession>A0A1M4SRJ5</accession>
<dbReference type="PANTHER" id="PTHR33434:SF2">
    <property type="entry name" value="FATTY ACID-BINDING PROTEIN TM_1468"/>
    <property type="match status" value="1"/>
</dbReference>
<dbReference type="GeneID" id="90995143"/>
<name>A0A1M4SRJ5_9FIRM</name>
<proteinExistence type="predicted"/>
<organism evidence="2 3">
    <name type="scientific">Tissierella praeacuta DSM 18095</name>
    <dbReference type="NCBI Taxonomy" id="1123404"/>
    <lineage>
        <taxon>Bacteria</taxon>
        <taxon>Bacillati</taxon>
        <taxon>Bacillota</taxon>
        <taxon>Tissierellia</taxon>
        <taxon>Tissierellales</taxon>
        <taxon>Tissierellaceae</taxon>
        <taxon>Tissierella</taxon>
    </lineage>
</organism>
<dbReference type="RefSeq" id="WP_072972620.1">
    <property type="nucleotide sequence ID" value="NZ_FQTY01000001.1"/>
</dbReference>
<dbReference type="InterPro" id="IPR050270">
    <property type="entry name" value="DegV_domain_contain"/>
</dbReference>